<evidence type="ECO:0000259" key="3">
    <source>
        <dbReference type="Pfam" id="PF03561"/>
    </source>
</evidence>
<dbReference type="SUPFAM" id="SSF49785">
    <property type="entry name" value="Galactose-binding domain-like"/>
    <property type="match status" value="2"/>
</dbReference>
<feature type="domain" description="Allantoicase" evidence="3">
    <location>
        <begin position="380"/>
        <end position="544"/>
    </location>
</feature>
<organism evidence="4 5">
    <name type="scientific">Cylindrotheca closterium</name>
    <dbReference type="NCBI Taxonomy" id="2856"/>
    <lineage>
        <taxon>Eukaryota</taxon>
        <taxon>Sar</taxon>
        <taxon>Stramenopiles</taxon>
        <taxon>Ochrophyta</taxon>
        <taxon>Bacillariophyta</taxon>
        <taxon>Bacillariophyceae</taxon>
        <taxon>Bacillariophycidae</taxon>
        <taxon>Bacillariales</taxon>
        <taxon>Bacillariaceae</taxon>
        <taxon>Cylindrotheca</taxon>
    </lineage>
</organism>
<dbReference type="Pfam" id="PF03561">
    <property type="entry name" value="Allantoicase"/>
    <property type="match status" value="2"/>
</dbReference>
<protein>
    <recommendedName>
        <fullName evidence="3">Allantoicase domain-containing protein</fullName>
    </recommendedName>
</protein>
<feature type="compositionally biased region" description="Low complexity" evidence="2">
    <location>
        <begin position="8"/>
        <end position="31"/>
    </location>
</feature>
<gene>
    <name evidence="4" type="ORF">CYCCA115_LOCUS21160</name>
</gene>
<dbReference type="InterPro" id="IPR008979">
    <property type="entry name" value="Galactose-bd-like_sf"/>
</dbReference>
<feature type="region of interest" description="Disordered" evidence="2">
    <location>
        <begin position="1"/>
        <end position="34"/>
    </location>
</feature>
<dbReference type="Gene3D" id="2.60.120.260">
    <property type="entry name" value="Galactose-binding domain-like"/>
    <property type="match status" value="2"/>
</dbReference>
<proteinExistence type="inferred from homology"/>
<comment type="caution">
    <text evidence="4">The sequence shown here is derived from an EMBL/GenBank/DDBJ whole genome shotgun (WGS) entry which is preliminary data.</text>
</comment>
<evidence type="ECO:0000256" key="2">
    <source>
        <dbReference type="SAM" id="MobiDB-lite"/>
    </source>
</evidence>
<evidence type="ECO:0000313" key="5">
    <source>
        <dbReference type="Proteomes" id="UP001295423"/>
    </source>
</evidence>
<dbReference type="PANTHER" id="PTHR12045:SF3">
    <property type="entry name" value="INACTIVE ALLANTOICASE-RELATED"/>
    <property type="match status" value="1"/>
</dbReference>
<evidence type="ECO:0000313" key="4">
    <source>
        <dbReference type="EMBL" id="CAJ1965535.1"/>
    </source>
</evidence>
<dbReference type="Proteomes" id="UP001295423">
    <property type="component" value="Unassembled WGS sequence"/>
</dbReference>
<accession>A0AAD2G7Z6</accession>
<dbReference type="GO" id="GO:0004037">
    <property type="term" value="F:allantoicase activity"/>
    <property type="evidence" value="ECO:0007669"/>
    <property type="project" value="InterPro"/>
</dbReference>
<name>A0AAD2G7Z6_9STRA</name>
<dbReference type="AlphaFoldDB" id="A0AAD2G7Z6"/>
<reference evidence="4" key="1">
    <citation type="submission" date="2023-08" db="EMBL/GenBank/DDBJ databases">
        <authorList>
            <person name="Audoor S."/>
            <person name="Bilcke G."/>
        </authorList>
    </citation>
    <scope>NUCLEOTIDE SEQUENCE</scope>
</reference>
<dbReference type="PANTHER" id="PTHR12045">
    <property type="entry name" value="ALLANTOICASE"/>
    <property type="match status" value="1"/>
</dbReference>
<keyword evidence="5" id="KW-1185">Reference proteome</keyword>
<feature type="domain" description="Allantoicase" evidence="3">
    <location>
        <begin position="105"/>
        <end position="310"/>
    </location>
</feature>
<dbReference type="InterPro" id="IPR005164">
    <property type="entry name" value="Allantoicase"/>
</dbReference>
<evidence type="ECO:0000256" key="1">
    <source>
        <dbReference type="ARBA" id="ARBA00009242"/>
    </source>
</evidence>
<dbReference type="GO" id="GO:0000256">
    <property type="term" value="P:allantoin catabolic process"/>
    <property type="evidence" value="ECO:0007669"/>
    <property type="project" value="InterPro"/>
</dbReference>
<dbReference type="EMBL" id="CAKOGP040002203">
    <property type="protein sequence ID" value="CAJ1965535.1"/>
    <property type="molecule type" value="Genomic_DNA"/>
</dbReference>
<dbReference type="InterPro" id="IPR015908">
    <property type="entry name" value="Allantoicase_dom"/>
</dbReference>
<comment type="similarity">
    <text evidence="1">Belongs to the allantoicase family.</text>
</comment>
<sequence length="545" mass="60067">MTTVEVPNEMIDASSSSSIAEANDNNNNNNNDAKRKLTSVISSPELNTAAAPVAEPQAAPKPQHNRTLSHSVSFIGGLDVAEPKGRFYASDIPSNAVNLCSASFGARVLFATDEWFAKADNLLKDSEAEFDEDAYCEQGKVMDGWESRRRREEGHDWCLVQLGVPYWTSAAPLSTKSQTSKLQLVGIELDTAHFTGNQTPQVSIELASAVTNPVSVIEQLPNGVQRLLAGGRQGTGHNPTEVQQAKDAIAALKFTEILPRSPLKPGHEATRYHYFPLSEPLELEHDAKSPTWVKLNYFPDGGVARMRFWAVEVKEESEQDAAVVEEPATKKQKITETVDLYMPITTGPVCTVVSHTSTKGELPSRVAAKEFLEVSCDVNGGKGVACSNKHYGEPWRLIQPTLGGGMWDGWETARHSHRPSVIQSCPTTKLMDTPLNDWAILKLGKQATEIKKIILDTKHFLGNYPESILLEGCYLDSKEGDEESFWKSSASDSLKWFPLVSRTRMSPNAEHEFCQDQIQNTKSPVTHVRLSIYPDGGCSRVRVYV</sequence>